<keyword evidence="3" id="KW-0206">Cytoskeleton</keyword>
<dbReference type="Pfam" id="PF15309">
    <property type="entry name" value="ALMS_motif"/>
    <property type="match status" value="1"/>
</dbReference>
<dbReference type="Proteomes" id="UP000694924">
    <property type="component" value="Unplaced"/>
</dbReference>
<protein>
    <submittedName>
        <fullName evidence="7">Uncharacterized protein LOC107064770</fullName>
    </submittedName>
</protein>
<evidence type="ECO:0000313" key="7">
    <source>
        <dbReference type="RefSeq" id="XP_015173282.1"/>
    </source>
</evidence>
<evidence type="ECO:0000256" key="4">
    <source>
        <dbReference type="SAM" id="MobiDB-lite"/>
    </source>
</evidence>
<gene>
    <name evidence="7" type="primary">LOC107064770</name>
</gene>
<feature type="compositionally biased region" description="Polar residues" evidence="4">
    <location>
        <begin position="737"/>
        <end position="746"/>
    </location>
</feature>
<evidence type="ECO:0000259" key="5">
    <source>
        <dbReference type="Pfam" id="PF15309"/>
    </source>
</evidence>
<feature type="compositionally biased region" description="Low complexity" evidence="4">
    <location>
        <begin position="1133"/>
        <end position="1144"/>
    </location>
</feature>
<evidence type="ECO:0000313" key="6">
    <source>
        <dbReference type="Proteomes" id="UP000694924"/>
    </source>
</evidence>
<feature type="region of interest" description="Disordered" evidence="4">
    <location>
        <begin position="697"/>
        <end position="799"/>
    </location>
</feature>
<feature type="region of interest" description="Disordered" evidence="4">
    <location>
        <begin position="51"/>
        <end position="85"/>
    </location>
</feature>
<evidence type="ECO:0000256" key="1">
    <source>
        <dbReference type="ARBA" id="ARBA00004300"/>
    </source>
</evidence>
<accession>A0ABM1HZ95</accession>
<feature type="compositionally biased region" description="Polar residues" evidence="4">
    <location>
        <begin position="549"/>
        <end position="564"/>
    </location>
</feature>
<feature type="compositionally biased region" description="Basic and acidic residues" evidence="4">
    <location>
        <begin position="747"/>
        <end position="762"/>
    </location>
</feature>
<feature type="compositionally biased region" description="Polar residues" evidence="4">
    <location>
        <begin position="514"/>
        <end position="529"/>
    </location>
</feature>
<feature type="compositionally biased region" description="Basic and acidic residues" evidence="4">
    <location>
        <begin position="51"/>
        <end position="62"/>
    </location>
</feature>
<feature type="compositionally biased region" description="Polar residues" evidence="4">
    <location>
        <begin position="768"/>
        <end position="780"/>
    </location>
</feature>
<feature type="region of interest" description="Disordered" evidence="4">
    <location>
        <begin position="514"/>
        <end position="569"/>
    </location>
</feature>
<comment type="subcellular location">
    <subcellularLocation>
        <location evidence="1">Cytoplasm</location>
        <location evidence="1">Cytoskeleton</location>
        <location evidence="1">Microtubule organizing center</location>
        <location evidence="1">Centrosome</location>
    </subcellularLocation>
</comment>
<feature type="domain" description="ALMS motif" evidence="5">
    <location>
        <begin position="1503"/>
        <end position="1624"/>
    </location>
</feature>
<proteinExistence type="predicted"/>
<feature type="compositionally biased region" description="Polar residues" evidence="4">
    <location>
        <begin position="66"/>
        <end position="75"/>
    </location>
</feature>
<name>A0ABM1HZ95_POLDO</name>
<reference evidence="7" key="1">
    <citation type="submission" date="2025-08" db="UniProtKB">
        <authorList>
            <consortium name="RefSeq"/>
        </authorList>
    </citation>
    <scope>IDENTIFICATION</scope>
    <source>
        <tissue evidence="7">Whole body</tissue>
    </source>
</reference>
<organism evidence="6 7">
    <name type="scientific">Polistes dominula</name>
    <name type="common">European paper wasp</name>
    <name type="synonym">Vespa dominula</name>
    <dbReference type="NCBI Taxonomy" id="743375"/>
    <lineage>
        <taxon>Eukaryota</taxon>
        <taxon>Metazoa</taxon>
        <taxon>Ecdysozoa</taxon>
        <taxon>Arthropoda</taxon>
        <taxon>Hexapoda</taxon>
        <taxon>Insecta</taxon>
        <taxon>Pterygota</taxon>
        <taxon>Neoptera</taxon>
        <taxon>Endopterygota</taxon>
        <taxon>Hymenoptera</taxon>
        <taxon>Apocrita</taxon>
        <taxon>Aculeata</taxon>
        <taxon>Vespoidea</taxon>
        <taxon>Vespidae</taxon>
        <taxon>Polistinae</taxon>
        <taxon>Polistini</taxon>
        <taxon>Polistes</taxon>
    </lineage>
</organism>
<feature type="compositionally biased region" description="Polar residues" evidence="4">
    <location>
        <begin position="714"/>
        <end position="725"/>
    </location>
</feature>
<feature type="compositionally biased region" description="Basic and acidic residues" evidence="4">
    <location>
        <begin position="1145"/>
        <end position="1162"/>
    </location>
</feature>
<keyword evidence="2" id="KW-0963">Cytoplasm</keyword>
<feature type="region of interest" description="Disordered" evidence="4">
    <location>
        <begin position="169"/>
        <end position="213"/>
    </location>
</feature>
<keyword evidence="6" id="KW-1185">Reference proteome</keyword>
<evidence type="ECO:0000256" key="2">
    <source>
        <dbReference type="ARBA" id="ARBA00022490"/>
    </source>
</evidence>
<dbReference type="InterPro" id="IPR029299">
    <property type="entry name" value="ALMS_motif"/>
</dbReference>
<feature type="compositionally biased region" description="Basic and acidic residues" evidence="4">
    <location>
        <begin position="197"/>
        <end position="213"/>
    </location>
</feature>
<feature type="compositionally biased region" description="Polar residues" evidence="4">
    <location>
        <begin position="173"/>
        <end position="192"/>
    </location>
</feature>
<feature type="region of interest" description="Disordered" evidence="4">
    <location>
        <begin position="594"/>
        <end position="617"/>
    </location>
</feature>
<dbReference type="RefSeq" id="XP_015173282.1">
    <property type="nucleotide sequence ID" value="XM_015317796.1"/>
</dbReference>
<evidence type="ECO:0000256" key="3">
    <source>
        <dbReference type="ARBA" id="ARBA00023212"/>
    </source>
</evidence>
<feature type="region of interest" description="Disordered" evidence="4">
    <location>
        <begin position="1129"/>
        <end position="1162"/>
    </location>
</feature>
<sequence length="1644" mass="187458">MTLHRNVINNVNVYIHTYIYNIYHLNMEYNSESSCEGHLKDLQATKEPSELKEKEEQQEKKGGQASHFSVTLPSHSSKDVPKQPNLSLNAANKSLSAQVMEYYEKYSHSSNLDQYFSLPASNVPTESVKYYYDVYEFNSKLGNNRQDCIGEEYHLPAYVPRERRRWVRPPLIGQSSSNESSTLYIQPLTNPQSPSPDLKHVTSSERSSDIKNESQEVLLEGNERKITSPTSSVASHKPLEWDSGADVGYYNSLPHNKHNNKKLSTIERMALARGCSAALRLDPEGTTESGVIGRSITMQHNSKSLQTPKASSTLITENISESESEIEITPIMKNMLPGIITGSDIKSEEKHSIKHSKLSLTNQNVKEKDSGMSSPKSSYILKVPSVKYSMERKQPTNNKNTDNEYFNPNSLLKKSTSMNTINATTFKNILKRSQSELNLYAKDKNKITLPLIFNSTSSISTVVNKPATCDKVIQTSLNTFPQESVGIQVSVQEEEKPPLPKRGTSLQRSLQSILKNPKSTYKIQNSQTNRNDHKSGVTSVRKETRNKTYHSSSDISQSESTPLTPQFDETENISGRVNSFEYFPGHIYENVPNRSGSHVSSIDTGESNSTFPNTSSSLSDKFWGNSNSLVRDLERGVNILKSLVDANKCDKRIKKRLIHHVVKRLITARYADDKIDHNMEDNIPWNPEDARQKVCQTESLHASKKKHSTTTSSDNWKTNTKSCSIPKSMKNDHEILTQETLVSSNSDKFDGNTDRTEMDGRKARMSLRNDNCPQSSNTPTEQDRSESSECFVPQQNQKGNKMKNTCCLKEKCKVLQRNDTTSTNSTPPDRNRMLLDAVVSRQNSSSSSKNIENNTNSQWRFPTTLSERQFELKRCHISNPGDLKLVDYAEMEKRNQLLWITNEISHLSNLKKLLEQPRRLERSKSSPRKLNSALFKTKPVYVMMQEKSVDTDFAYKNPSNSKGNFIGEQWSSHCNLATCHSTDTNYTNSIQHTKKRNSSSQTATEIVDAHSRTGGEIITTSKGQNTMKLVNTGIQTYNQEIFPITSCMQNGSTHPSKCSIHKSLTHSPNKCKYVKQEEQDEKDTLQKAIPNACLYCPQGQSENPSIKNRCHNPIQYDCAKEDSETATDSTRLSCTNSNSVSSSQENHRFMDKSKNQLKQKETKNQINASKSKYMCNCQSTLKTYHNKCKCGINKMNKKTTYQNTQPETCPIHVKPTMEIIGTVPFCELCHARTYSAYRNSCTCKKQDKPTESTSMPMNGCKCTNEIIDKTQTNMFTMRSDRSCLQDSRPVTTDCNNQQKVVNLCECSNNYSYENKLESESCMPNVSHETCSNLKKTEYNKRYHSENCSKAERYQIHTRSYYLVNTEDNETSLQPKVQTRVKCNCSKDCSCPNKIKEDNSNGYRTKHNTKSNDIINDSNSNDTNKNYKYCRTCGKVYQNTRKCNCRQTYPKSVAYEISFAKENSQKNISTIKKMPLSNTNNDAIKSDKCTCTSKKQKETNKNDKTTLQDYLSKNKPEFVNNAETRRQYVSEIAHLRQLRKEKRIQLLAMASTSNSIKFPKSYKPTVNVQKRISNEEIKERLRKRYHRLNEVRVKRREQERQEETRRNKLMAKIFCKKLQQKVLRGQVDLSQSMNLFNLVINNQIS</sequence>
<feature type="compositionally biased region" description="Basic and acidic residues" evidence="4">
    <location>
        <begin position="530"/>
        <end position="546"/>
    </location>
</feature>
<dbReference type="GeneID" id="107064770"/>